<sequence>LSQSKRYSVAILTATVLSGHCGAAECFSVTSKMAAIKQRLAMRDFTFSGPFAIVMVVVVPCFFIQELNQQWILLH</sequence>
<keyword evidence="3" id="KW-1185">Reference proteome</keyword>
<protein>
    <submittedName>
        <fullName evidence="2">Uncharacterized protein</fullName>
    </submittedName>
</protein>
<gene>
    <name evidence="2" type="ORF">T05_12799</name>
</gene>
<accession>A0A0V0TXJ2</accession>
<dbReference type="EMBL" id="JYDJ01000114">
    <property type="protein sequence ID" value="KRX43646.1"/>
    <property type="molecule type" value="Genomic_DNA"/>
</dbReference>
<keyword evidence="1" id="KW-1133">Transmembrane helix</keyword>
<keyword evidence="1" id="KW-0812">Transmembrane</keyword>
<evidence type="ECO:0000313" key="2">
    <source>
        <dbReference type="EMBL" id="KRX43646.1"/>
    </source>
</evidence>
<dbReference type="AlphaFoldDB" id="A0A0V0TXJ2"/>
<reference evidence="2 3" key="1">
    <citation type="submission" date="2015-01" db="EMBL/GenBank/DDBJ databases">
        <title>Evolution of Trichinella species and genotypes.</title>
        <authorList>
            <person name="Korhonen P.K."/>
            <person name="Edoardo P."/>
            <person name="Giuseppe L.R."/>
            <person name="Gasser R.B."/>
        </authorList>
    </citation>
    <scope>NUCLEOTIDE SEQUENCE [LARGE SCALE GENOMIC DNA]</scope>
    <source>
        <strain evidence="2">ISS417</strain>
    </source>
</reference>
<proteinExistence type="predicted"/>
<dbReference type="Proteomes" id="UP000055048">
    <property type="component" value="Unassembled WGS sequence"/>
</dbReference>
<name>A0A0V0TXJ2_9BILA</name>
<feature type="non-terminal residue" evidence="2">
    <location>
        <position position="1"/>
    </location>
</feature>
<comment type="caution">
    <text evidence="2">The sequence shown here is derived from an EMBL/GenBank/DDBJ whole genome shotgun (WGS) entry which is preliminary data.</text>
</comment>
<evidence type="ECO:0000313" key="3">
    <source>
        <dbReference type="Proteomes" id="UP000055048"/>
    </source>
</evidence>
<evidence type="ECO:0000256" key="1">
    <source>
        <dbReference type="SAM" id="Phobius"/>
    </source>
</evidence>
<organism evidence="2 3">
    <name type="scientific">Trichinella murrelli</name>
    <dbReference type="NCBI Taxonomy" id="144512"/>
    <lineage>
        <taxon>Eukaryota</taxon>
        <taxon>Metazoa</taxon>
        <taxon>Ecdysozoa</taxon>
        <taxon>Nematoda</taxon>
        <taxon>Enoplea</taxon>
        <taxon>Dorylaimia</taxon>
        <taxon>Trichinellida</taxon>
        <taxon>Trichinellidae</taxon>
        <taxon>Trichinella</taxon>
    </lineage>
</organism>
<feature type="transmembrane region" description="Helical" evidence="1">
    <location>
        <begin position="47"/>
        <end position="64"/>
    </location>
</feature>
<keyword evidence="1" id="KW-0472">Membrane</keyword>